<sequence length="185" mass="20044">MPRRLFCRLTFILALAALLSSLPALAQSASTAKRHGVTARVAPSAGINGQVGRYTDVGSYLVDEASIEAWYTATHRLREQFDDICGDTFCEGDYSNLQELRYTCSVDRVSGILGQCVWGFAGSIDEVDPYNGRVLVDARAWQCVTPLAPRTTVAQLITVFAGGSPLYALLPGTDRSIYDGLVDCL</sequence>
<accession>A0A3M8SXW6</accession>
<evidence type="ECO:0000256" key="1">
    <source>
        <dbReference type="SAM" id="SignalP"/>
    </source>
</evidence>
<keyword evidence="1" id="KW-0732">Signal</keyword>
<dbReference type="OrthoDB" id="5957117at2"/>
<dbReference type="Proteomes" id="UP000267049">
    <property type="component" value="Unassembled WGS sequence"/>
</dbReference>
<name>A0A3M8SXW6_9GAMM</name>
<keyword evidence="3" id="KW-1185">Reference proteome</keyword>
<comment type="caution">
    <text evidence="2">The sequence shown here is derived from an EMBL/GenBank/DDBJ whole genome shotgun (WGS) entry which is preliminary data.</text>
</comment>
<organism evidence="2 3">
    <name type="scientific">Montanilutibacter psychrotolerans</name>
    <dbReference type="NCBI Taxonomy" id="1327343"/>
    <lineage>
        <taxon>Bacteria</taxon>
        <taxon>Pseudomonadati</taxon>
        <taxon>Pseudomonadota</taxon>
        <taxon>Gammaproteobacteria</taxon>
        <taxon>Lysobacterales</taxon>
        <taxon>Lysobacteraceae</taxon>
        <taxon>Montanilutibacter</taxon>
    </lineage>
</organism>
<reference evidence="2 3" key="1">
    <citation type="submission" date="2018-11" db="EMBL/GenBank/DDBJ databases">
        <title>Lysobacter cryohumiis sp. nov., isolated from soil in the Tianshan Mountains, Xinjiang, China.</title>
        <authorList>
            <person name="Luo Y."/>
            <person name="Sheng H."/>
        </authorList>
    </citation>
    <scope>NUCLEOTIDE SEQUENCE [LARGE SCALE GENOMIC DNA]</scope>
    <source>
        <strain evidence="2 3">ZS60</strain>
    </source>
</reference>
<dbReference type="RefSeq" id="WP_123086259.1">
    <property type="nucleotide sequence ID" value="NZ_RIBS01000001.1"/>
</dbReference>
<evidence type="ECO:0000313" key="2">
    <source>
        <dbReference type="EMBL" id="RNF86139.1"/>
    </source>
</evidence>
<dbReference type="EMBL" id="RIBS01000001">
    <property type="protein sequence ID" value="RNF86139.1"/>
    <property type="molecule type" value="Genomic_DNA"/>
</dbReference>
<protein>
    <recommendedName>
        <fullName evidence="4">Secreted protein</fullName>
    </recommendedName>
</protein>
<gene>
    <name evidence="2" type="ORF">EER27_01525</name>
</gene>
<evidence type="ECO:0000313" key="3">
    <source>
        <dbReference type="Proteomes" id="UP000267049"/>
    </source>
</evidence>
<feature type="chain" id="PRO_5018132113" description="Secreted protein" evidence="1">
    <location>
        <begin position="27"/>
        <end position="185"/>
    </location>
</feature>
<feature type="signal peptide" evidence="1">
    <location>
        <begin position="1"/>
        <end position="26"/>
    </location>
</feature>
<evidence type="ECO:0008006" key="4">
    <source>
        <dbReference type="Google" id="ProtNLM"/>
    </source>
</evidence>
<proteinExistence type="predicted"/>
<dbReference type="AlphaFoldDB" id="A0A3M8SXW6"/>